<gene>
    <name evidence="2" type="ORF">FOMPIDRAFT_92322</name>
</gene>
<dbReference type="InParanoid" id="S8FBJ5"/>
<evidence type="ECO:0000256" key="1">
    <source>
        <dbReference type="SAM" id="MobiDB-lite"/>
    </source>
</evidence>
<name>S8FBJ5_FOMSC</name>
<reference evidence="2 3" key="1">
    <citation type="journal article" date="2012" name="Science">
        <title>The Paleozoic origin of enzymatic lignin decomposition reconstructed from 31 fungal genomes.</title>
        <authorList>
            <person name="Floudas D."/>
            <person name="Binder M."/>
            <person name="Riley R."/>
            <person name="Barry K."/>
            <person name="Blanchette R.A."/>
            <person name="Henrissat B."/>
            <person name="Martinez A.T."/>
            <person name="Otillar R."/>
            <person name="Spatafora J.W."/>
            <person name="Yadav J.S."/>
            <person name="Aerts A."/>
            <person name="Benoit I."/>
            <person name="Boyd A."/>
            <person name="Carlson A."/>
            <person name="Copeland A."/>
            <person name="Coutinho P.M."/>
            <person name="de Vries R.P."/>
            <person name="Ferreira P."/>
            <person name="Findley K."/>
            <person name="Foster B."/>
            <person name="Gaskell J."/>
            <person name="Glotzer D."/>
            <person name="Gorecki P."/>
            <person name="Heitman J."/>
            <person name="Hesse C."/>
            <person name="Hori C."/>
            <person name="Igarashi K."/>
            <person name="Jurgens J.A."/>
            <person name="Kallen N."/>
            <person name="Kersten P."/>
            <person name="Kohler A."/>
            <person name="Kuees U."/>
            <person name="Kumar T.K.A."/>
            <person name="Kuo A."/>
            <person name="LaButti K."/>
            <person name="Larrondo L.F."/>
            <person name="Lindquist E."/>
            <person name="Ling A."/>
            <person name="Lombard V."/>
            <person name="Lucas S."/>
            <person name="Lundell T."/>
            <person name="Martin R."/>
            <person name="McLaughlin D.J."/>
            <person name="Morgenstern I."/>
            <person name="Morin E."/>
            <person name="Murat C."/>
            <person name="Nagy L.G."/>
            <person name="Nolan M."/>
            <person name="Ohm R.A."/>
            <person name="Patyshakuliyeva A."/>
            <person name="Rokas A."/>
            <person name="Ruiz-Duenas F.J."/>
            <person name="Sabat G."/>
            <person name="Salamov A."/>
            <person name="Samejima M."/>
            <person name="Schmutz J."/>
            <person name="Slot J.C."/>
            <person name="St John F."/>
            <person name="Stenlid J."/>
            <person name="Sun H."/>
            <person name="Sun S."/>
            <person name="Syed K."/>
            <person name="Tsang A."/>
            <person name="Wiebenga A."/>
            <person name="Young D."/>
            <person name="Pisabarro A."/>
            <person name="Eastwood D.C."/>
            <person name="Martin F."/>
            <person name="Cullen D."/>
            <person name="Grigoriev I.V."/>
            <person name="Hibbett D.S."/>
        </authorList>
    </citation>
    <scope>NUCLEOTIDE SEQUENCE</scope>
    <source>
        <strain evidence="3">FP-58527</strain>
    </source>
</reference>
<dbReference type="EMBL" id="KE504197">
    <property type="protein sequence ID" value="EPS95939.1"/>
    <property type="molecule type" value="Genomic_DNA"/>
</dbReference>
<proteinExistence type="predicted"/>
<feature type="region of interest" description="Disordered" evidence="1">
    <location>
        <begin position="96"/>
        <end position="153"/>
    </location>
</feature>
<evidence type="ECO:0000313" key="2">
    <source>
        <dbReference type="EMBL" id="EPS95939.1"/>
    </source>
</evidence>
<feature type="region of interest" description="Disordered" evidence="1">
    <location>
        <begin position="51"/>
        <end position="70"/>
    </location>
</feature>
<feature type="compositionally biased region" description="Basic and acidic residues" evidence="1">
    <location>
        <begin position="122"/>
        <end position="142"/>
    </location>
</feature>
<dbReference type="AlphaFoldDB" id="S8FBJ5"/>
<feature type="compositionally biased region" description="Basic residues" evidence="1">
    <location>
        <begin position="98"/>
        <end position="110"/>
    </location>
</feature>
<dbReference type="HOGENOM" id="CLU_880102_0_0_1"/>
<dbReference type="Proteomes" id="UP000015241">
    <property type="component" value="Unassembled WGS sequence"/>
</dbReference>
<organism evidence="2 3">
    <name type="scientific">Fomitopsis schrenkii</name>
    <name type="common">Brown rot fungus</name>
    <dbReference type="NCBI Taxonomy" id="2126942"/>
    <lineage>
        <taxon>Eukaryota</taxon>
        <taxon>Fungi</taxon>
        <taxon>Dikarya</taxon>
        <taxon>Basidiomycota</taxon>
        <taxon>Agaricomycotina</taxon>
        <taxon>Agaricomycetes</taxon>
        <taxon>Polyporales</taxon>
        <taxon>Fomitopsis</taxon>
    </lineage>
</organism>
<evidence type="ECO:0000313" key="3">
    <source>
        <dbReference type="Proteomes" id="UP000015241"/>
    </source>
</evidence>
<dbReference type="OrthoDB" id="2802763at2759"/>
<protein>
    <submittedName>
        <fullName evidence="2">Uncharacterized protein</fullName>
    </submittedName>
</protein>
<sequence>MAFTYAPDFAISAKREDQGISGGISLEGSMDLSEAGKEELDVPGWTVLRDESSDEMSPRNANHDVQQPLCTTSDQTPRVLTVEDFLHWSARTPPAKRYGGRKYRRAKQQSRLHPVSAANASSEHRGGGDAPRLPDMRSDPEKAPPQMRKRRSLASCTVTFATAALAHTPTTQIAAHTGGRVPLAFVHASEEAPQRHARRIGRLVDPRKSVAIAFPVPRTLLEISAHTEASRSPHLLRKPITRWMLRGADVTDAVQGRCTPYGHATTLSSRNAPDRDQARCGVYPFALVPLEEHEAALQTKYRRSVAFDVSTTPGPH</sequence>
<accession>S8FBJ5</accession>
<keyword evidence="3" id="KW-1185">Reference proteome</keyword>
<feature type="compositionally biased region" description="Polar residues" evidence="1">
    <location>
        <begin position="59"/>
        <end position="70"/>
    </location>
</feature>